<dbReference type="AlphaFoldDB" id="A0A1H7H1L7"/>
<feature type="region of interest" description="Disordered" evidence="1">
    <location>
        <begin position="1"/>
        <end position="29"/>
    </location>
</feature>
<dbReference type="STRING" id="235985.SAMN05414137_10244"/>
<protein>
    <submittedName>
        <fullName evidence="2">Uncharacterized protein</fullName>
    </submittedName>
</protein>
<evidence type="ECO:0000256" key="1">
    <source>
        <dbReference type="SAM" id="MobiDB-lite"/>
    </source>
</evidence>
<name>A0A1H7H1L7_STRJI</name>
<dbReference type="Proteomes" id="UP000183015">
    <property type="component" value="Unassembled WGS sequence"/>
</dbReference>
<keyword evidence="3" id="KW-1185">Reference proteome</keyword>
<organism evidence="2 3">
    <name type="scientific">Streptacidiphilus jiangxiensis</name>
    <dbReference type="NCBI Taxonomy" id="235985"/>
    <lineage>
        <taxon>Bacteria</taxon>
        <taxon>Bacillati</taxon>
        <taxon>Actinomycetota</taxon>
        <taxon>Actinomycetes</taxon>
        <taxon>Kitasatosporales</taxon>
        <taxon>Streptomycetaceae</taxon>
        <taxon>Streptacidiphilus</taxon>
    </lineage>
</organism>
<reference evidence="3" key="1">
    <citation type="submission" date="2016-10" db="EMBL/GenBank/DDBJ databases">
        <authorList>
            <person name="Varghese N."/>
        </authorList>
    </citation>
    <scope>NUCLEOTIDE SEQUENCE [LARGE SCALE GENOMIC DNA]</scope>
    <source>
        <strain evidence="3">DSM 45096 / BCRC 16803 / CGMCC 4.1857 / CIP 109030 / JCM 12277 / KCTC 19219 / NBRC 100920 / 33214</strain>
    </source>
</reference>
<dbReference type="EMBL" id="FOAZ01000002">
    <property type="protein sequence ID" value="SEK44313.1"/>
    <property type="molecule type" value="Genomic_DNA"/>
</dbReference>
<sequence>MISPTAFPAPLPSCGNPAETAKDLAGGDTSVPLPALSRLAGRGHILHLDAGETADTTATVVWVAPAPDGTSQLHIVEPAQALDALLPEVRDDAELAECRSILRAQLSRTPDAAATELGRLIHRATRELALYQNLDLGPGAREITDAHVRFGTSKASTANAWNSPKRPYILLDTEDEVEHLAPEHCIPLPALARAQGPGHRIYLDEGVPGTYGPTLLWGCERPAGGWYVELIVMSDIDQVLDNLRPADTAGPAAQEFHLLLETRRTAVRADATTALQHLADQASISASLYEALRKELSNPKAA</sequence>
<proteinExistence type="predicted"/>
<accession>A0A1H7H1L7</accession>
<evidence type="ECO:0000313" key="3">
    <source>
        <dbReference type="Proteomes" id="UP000183015"/>
    </source>
</evidence>
<dbReference type="RefSeq" id="WP_052438732.1">
    <property type="nucleotide sequence ID" value="NZ_BBPN01000014.1"/>
</dbReference>
<gene>
    <name evidence="2" type="ORF">SAMN05414137_10244</name>
</gene>
<evidence type="ECO:0000313" key="2">
    <source>
        <dbReference type="EMBL" id="SEK44313.1"/>
    </source>
</evidence>